<keyword evidence="2" id="KW-1185">Reference proteome</keyword>
<dbReference type="Pfam" id="PF13671">
    <property type="entry name" value="AAA_33"/>
    <property type="match status" value="1"/>
</dbReference>
<dbReference type="InterPro" id="IPR027417">
    <property type="entry name" value="P-loop_NTPase"/>
</dbReference>
<evidence type="ECO:0000313" key="1">
    <source>
        <dbReference type="EMBL" id="MYN18433.1"/>
    </source>
</evidence>
<reference evidence="1 2" key="1">
    <citation type="submission" date="2019-12" db="EMBL/GenBank/DDBJ databases">
        <title>Novel species isolated from a subtropical stream in China.</title>
        <authorList>
            <person name="Lu H."/>
        </authorList>
    </citation>
    <scope>NUCLEOTIDE SEQUENCE [LARGE SCALE GENOMIC DNA]</scope>
    <source>
        <strain evidence="1 2">FT107W</strain>
    </source>
</reference>
<dbReference type="AlphaFoldDB" id="A0A845HLX7"/>
<evidence type="ECO:0000313" key="2">
    <source>
        <dbReference type="Proteomes" id="UP000484875"/>
    </source>
</evidence>
<sequence length="158" mass="16971">RLLPVDQFASYSVLVALVETLTAVSGLGLAHALLRYVPELDVVVDAAHLHRWQRQPFQALARELGLAFVIVDLPADDALLRERLRQRALGPPDASDAGTEVLDYQYATHEPLTAAEHRHALTLDGAAVDLPARIGTLAAMVRARRRPAPGTPPPAAAG</sequence>
<organism evidence="1 2">
    <name type="scientific">Duganella vulcania</name>
    <dbReference type="NCBI Taxonomy" id="2692166"/>
    <lineage>
        <taxon>Bacteria</taxon>
        <taxon>Pseudomonadati</taxon>
        <taxon>Pseudomonadota</taxon>
        <taxon>Betaproteobacteria</taxon>
        <taxon>Burkholderiales</taxon>
        <taxon>Oxalobacteraceae</taxon>
        <taxon>Telluria group</taxon>
        <taxon>Duganella</taxon>
    </lineage>
</organism>
<dbReference type="RefSeq" id="WP_161090987.1">
    <property type="nucleotide sequence ID" value="NZ_WWCV01000029.1"/>
</dbReference>
<accession>A0A845HLX7</accession>
<name>A0A845HLX7_9BURK</name>
<dbReference type="Gene3D" id="3.40.50.300">
    <property type="entry name" value="P-loop containing nucleotide triphosphate hydrolases"/>
    <property type="match status" value="1"/>
</dbReference>
<dbReference type="Proteomes" id="UP000484875">
    <property type="component" value="Unassembled WGS sequence"/>
</dbReference>
<protein>
    <submittedName>
        <fullName evidence="1">AAA family ATPase</fullName>
    </submittedName>
</protein>
<dbReference type="SUPFAM" id="SSF52540">
    <property type="entry name" value="P-loop containing nucleoside triphosphate hydrolases"/>
    <property type="match status" value="1"/>
</dbReference>
<dbReference type="EMBL" id="WWCV01000029">
    <property type="protein sequence ID" value="MYN18433.1"/>
    <property type="molecule type" value="Genomic_DNA"/>
</dbReference>
<feature type="non-terminal residue" evidence="1">
    <location>
        <position position="1"/>
    </location>
</feature>
<proteinExistence type="predicted"/>
<comment type="caution">
    <text evidence="1">The sequence shown here is derived from an EMBL/GenBank/DDBJ whole genome shotgun (WGS) entry which is preliminary data.</text>
</comment>
<gene>
    <name evidence="1" type="ORF">GTP81_16910</name>
</gene>